<comment type="caution">
    <text evidence="4">The sequence shown here is derived from an EMBL/GenBank/DDBJ whole genome shotgun (WGS) entry which is preliminary data.</text>
</comment>
<dbReference type="InterPro" id="IPR000182">
    <property type="entry name" value="GNAT_dom"/>
</dbReference>
<evidence type="ECO:0000259" key="3">
    <source>
        <dbReference type="PROSITE" id="PS51186"/>
    </source>
</evidence>
<keyword evidence="5" id="KW-1185">Reference proteome</keyword>
<name>A0A9P4YTI3_9HYPO</name>
<evidence type="ECO:0000256" key="2">
    <source>
        <dbReference type="ARBA" id="ARBA00023315"/>
    </source>
</evidence>
<keyword evidence="4" id="KW-0689">Ribosomal protein</keyword>
<gene>
    <name evidence="4" type="ORF">GMORB2_2738</name>
</gene>
<evidence type="ECO:0000313" key="4">
    <source>
        <dbReference type="EMBL" id="KAF4120734.1"/>
    </source>
</evidence>
<protein>
    <submittedName>
        <fullName evidence="4">Ribosomal protein S18 acetylase RimI</fullName>
    </submittedName>
</protein>
<dbReference type="PROSITE" id="PS51186">
    <property type="entry name" value="GNAT"/>
    <property type="match status" value="1"/>
</dbReference>
<proteinExistence type="predicted"/>
<dbReference type="CDD" id="cd04301">
    <property type="entry name" value="NAT_SF"/>
    <property type="match status" value="1"/>
</dbReference>
<accession>A0A9P4YTI3</accession>
<keyword evidence="2" id="KW-0012">Acyltransferase</keyword>
<keyword evidence="4" id="KW-0687">Ribonucleoprotein</keyword>
<dbReference type="PANTHER" id="PTHR43877">
    <property type="entry name" value="AMINOALKYLPHOSPHONATE N-ACETYLTRANSFERASE-RELATED-RELATED"/>
    <property type="match status" value="1"/>
</dbReference>
<dbReference type="Proteomes" id="UP000749293">
    <property type="component" value="Unassembled WGS sequence"/>
</dbReference>
<dbReference type="InterPro" id="IPR050832">
    <property type="entry name" value="Bact_Acetyltransf"/>
</dbReference>
<dbReference type="InterPro" id="IPR016181">
    <property type="entry name" value="Acyl_CoA_acyltransferase"/>
</dbReference>
<evidence type="ECO:0000256" key="1">
    <source>
        <dbReference type="ARBA" id="ARBA00022679"/>
    </source>
</evidence>
<organism evidence="4 5">
    <name type="scientific">Geosmithia morbida</name>
    <dbReference type="NCBI Taxonomy" id="1094350"/>
    <lineage>
        <taxon>Eukaryota</taxon>
        <taxon>Fungi</taxon>
        <taxon>Dikarya</taxon>
        <taxon>Ascomycota</taxon>
        <taxon>Pezizomycotina</taxon>
        <taxon>Sordariomycetes</taxon>
        <taxon>Hypocreomycetidae</taxon>
        <taxon>Hypocreales</taxon>
        <taxon>Bionectriaceae</taxon>
        <taxon>Geosmithia</taxon>
    </lineage>
</organism>
<dbReference type="PANTHER" id="PTHR43877:SF2">
    <property type="entry name" value="AMINOALKYLPHOSPHONATE N-ACETYLTRANSFERASE-RELATED"/>
    <property type="match status" value="1"/>
</dbReference>
<dbReference type="SUPFAM" id="SSF55729">
    <property type="entry name" value="Acyl-CoA N-acyltransferases (Nat)"/>
    <property type="match status" value="1"/>
</dbReference>
<dbReference type="GeneID" id="55968968"/>
<feature type="domain" description="N-acetyltransferase" evidence="3">
    <location>
        <begin position="1"/>
        <end position="168"/>
    </location>
</feature>
<reference evidence="4" key="1">
    <citation type="submission" date="2020-03" db="EMBL/GenBank/DDBJ databases">
        <title>Site-based positive gene gene selection in Geosmithia morbida across the United States reveals a broad range of putative effectors and factors for local host and environmental adapation.</title>
        <authorList>
            <person name="Onufrak A."/>
            <person name="Murdoch R.W."/>
            <person name="Gazis R."/>
            <person name="Huff M."/>
            <person name="Staton M."/>
            <person name="Klingeman W."/>
            <person name="Hadziabdic D."/>
        </authorList>
    </citation>
    <scope>NUCLEOTIDE SEQUENCE</scope>
    <source>
        <strain evidence="4">1262</strain>
    </source>
</reference>
<dbReference type="GO" id="GO:0005840">
    <property type="term" value="C:ribosome"/>
    <property type="evidence" value="ECO:0007669"/>
    <property type="project" value="UniProtKB-KW"/>
</dbReference>
<dbReference type="Pfam" id="PF00583">
    <property type="entry name" value="Acetyltransf_1"/>
    <property type="match status" value="1"/>
</dbReference>
<dbReference type="OrthoDB" id="9975416at2759"/>
<dbReference type="Gene3D" id="3.40.630.30">
    <property type="match status" value="1"/>
</dbReference>
<dbReference type="EMBL" id="JAANYQ010000015">
    <property type="protein sequence ID" value="KAF4120734.1"/>
    <property type="molecule type" value="Genomic_DNA"/>
</dbReference>
<dbReference type="GO" id="GO:0016747">
    <property type="term" value="F:acyltransferase activity, transferring groups other than amino-acyl groups"/>
    <property type="evidence" value="ECO:0007669"/>
    <property type="project" value="InterPro"/>
</dbReference>
<dbReference type="RefSeq" id="XP_035319386.1">
    <property type="nucleotide sequence ID" value="XM_035464716.1"/>
</dbReference>
<evidence type="ECO:0000313" key="5">
    <source>
        <dbReference type="Proteomes" id="UP000749293"/>
    </source>
</evidence>
<dbReference type="AlphaFoldDB" id="A0A9P4YTI3"/>
<sequence length="228" mass="24692">MGCRPASSLPPVQLGLVFNDAFTSYSGIAVNLASESVTVWCDRNLVPLDRSYIFFDRAVSDEYDGAVAFGLMAVRQGDKPHHTRLEAMGVVRAAQGKGMGPKVLETVLQMERERGTEIVELECMQSNTPALSMYRKAGFEQVRELAGWEVDAGGDGSAEEPEAGKTGTEAELQEVSVEQVDALVGKHGADDLAWQSALVSSMSHSERAFRPGHAWCAVSDPEDQSDIR</sequence>
<keyword evidence="1" id="KW-0808">Transferase</keyword>